<sequence length="498" mass="53902">MAPPTSTVQPPSASQPQEAMMAMLSQIAQMVHQSHREIMDLKQETAELKIANASLERQVRDGLAYNIYNSRSGTPGFMTPAPPSPQLRPKLSPFLNHSIPTITTSAPEHTHYRPSPLSDHSLTAFPFVSRDIPGFYVVIPAGGAGTRLWPLSREGHPKFLLDLTLKGRSLIQATWDRLLPLTSSSRTTIVAGPSHVKSIMDQLPDLLGENLFCEPGPKDSMAAIGLAAAILASRDPEAVIGSFAADHMISGDDAFLSAVAEAVEVARKNYLVTIGIAPSHPSTGFGYIRLGEKINMKEAPNARLVSNFKEKPDARTAASYIATGNYRWNAGMFVTKAVVLLDLLHDYKPEMAEGLRKIAAAWDNEQEREKVLSEVWPELEKIPIDNAVAEPAAAEGRVAVVPATFGWDDVGDFSSLADLLPAEANQPRILGDPHLVLTEQVAGGIVVPGSGRLITCLGVDDLVIVDMPDTLLVTTRARSQEVKRIVKKAREAGFKNLL</sequence>
<dbReference type="InterPro" id="IPR029044">
    <property type="entry name" value="Nucleotide-diphossugar_trans"/>
</dbReference>
<keyword evidence="3" id="KW-0808">Transferase</keyword>
<reference evidence="3" key="1">
    <citation type="submission" date="2020-11" db="EMBL/GenBank/DDBJ databases">
        <authorList>
            <consortium name="DOE Joint Genome Institute"/>
            <person name="Ahrendt S."/>
            <person name="Riley R."/>
            <person name="Andreopoulos W."/>
            <person name="Labutti K."/>
            <person name="Pangilinan J."/>
            <person name="Ruiz-Duenas F.J."/>
            <person name="Barrasa J.M."/>
            <person name="Sanchez-Garcia M."/>
            <person name="Camarero S."/>
            <person name="Miyauchi S."/>
            <person name="Serrano A."/>
            <person name="Linde D."/>
            <person name="Babiker R."/>
            <person name="Drula E."/>
            <person name="Ayuso-Fernandez I."/>
            <person name="Pacheco R."/>
            <person name="Padilla G."/>
            <person name="Ferreira P."/>
            <person name="Barriuso J."/>
            <person name="Kellner H."/>
            <person name="Castanera R."/>
            <person name="Alfaro M."/>
            <person name="Ramirez L."/>
            <person name="Pisabarro A.G."/>
            <person name="Kuo A."/>
            <person name="Tritt A."/>
            <person name="Lipzen A."/>
            <person name="He G."/>
            <person name="Yan M."/>
            <person name="Ng V."/>
            <person name="Cullen D."/>
            <person name="Martin F."/>
            <person name="Rosso M.-N."/>
            <person name="Henrissat B."/>
            <person name="Hibbett D."/>
            <person name="Martinez A.T."/>
            <person name="Grigoriev I.V."/>
        </authorList>
    </citation>
    <scope>NUCLEOTIDE SEQUENCE</scope>
    <source>
        <strain evidence="3">CBS 506.95</strain>
    </source>
</reference>
<dbReference type="InterPro" id="IPR005835">
    <property type="entry name" value="NTP_transferase_dom"/>
</dbReference>
<accession>A0A9P6JQ49</accession>
<protein>
    <submittedName>
        <fullName evidence="3">Mannose-1-phosphate guanylyltransferase</fullName>
    </submittedName>
</protein>
<dbReference type="SUPFAM" id="SSF53448">
    <property type="entry name" value="Nucleotide-diphospho-sugar transferases"/>
    <property type="match status" value="1"/>
</dbReference>
<dbReference type="InterPro" id="IPR051161">
    <property type="entry name" value="Mannose-6P_isomerase_type2"/>
</dbReference>
<organism evidence="3 4">
    <name type="scientific">Crepidotus variabilis</name>
    <dbReference type="NCBI Taxonomy" id="179855"/>
    <lineage>
        <taxon>Eukaryota</taxon>
        <taxon>Fungi</taxon>
        <taxon>Dikarya</taxon>
        <taxon>Basidiomycota</taxon>
        <taxon>Agaricomycotina</taxon>
        <taxon>Agaricomycetes</taxon>
        <taxon>Agaricomycetidae</taxon>
        <taxon>Agaricales</taxon>
        <taxon>Agaricineae</taxon>
        <taxon>Crepidotaceae</taxon>
        <taxon>Crepidotus</taxon>
    </lineage>
</organism>
<dbReference type="InterPro" id="IPR054566">
    <property type="entry name" value="ManC/GMP-like_b-helix"/>
</dbReference>
<dbReference type="InterPro" id="IPR049577">
    <property type="entry name" value="GMPP_N"/>
</dbReference>
<dbReference type="GO" id="GO:0009298">
    <property type="term" value="P:GDP-mannose biosynthetic process"/>
    <property type="evidence" value="ECO:0007669"/>
    <property type="project" value="TreeGrafter"/>
</dbReference>
<evidence type="ECO:0000259" key="1">
    <source>
        <dbReference type="Pfam" id="PF00483"/>
    </source>
</evidence>
<proteinExistence type="predicted"/>
<dbReference type="PANTHER" id="PTHR46390:SF1">
    <property type="entry name" value="MANNOSE-1-PHOSPHATE GUANYLYLTRANSFERASE"/>
    <property type="match status" value="1"/>
</dbReference>
<dbReference type="CDD" id="cd02509">
    <property type="entry name" value="GDP-M1P_Guanylyltransferase"/>
    <property type="match status" value="1"/>
</dbReference>
<dbReference type="Gene3D" id="3.90.550.10">
    <property type="entry name" value="Spore Coat Polysaccharide Biosynthesis Protein SpsA, Chain A"/>
    <property type="match status" value="1"/>
</dbReference>
<dbReference type="GO" id="GO:0004475">
    <property type="term" value="F:mannose-1-phosphate guanylyltransferase (GTP) activity"/>
    <property type="evidence" value="ECO:0007669"/>
    <property type="project" value="InterPro"/>
</dbReference>
<comment type="caution">
    <text evidence="3">The sequence shown here is derived from an EMBL/GenBank/DDBJ whole genome shotgun (WGS) entry which is preliminary data.</text>
</comment>
<dbReference type="AlphaFoldDB" id="A0A9P6JQ49"/>
<dbReference type="Proteomes" id="UP000807306">
    <property type="component" value="Unassembled WGS sequence"/>
</dbReference>
<dbReference type="EMBL" id="MU157852">
    <property type="protein sequence ID" value="KAF9528498.1"/>
    <property type="molecule type" value="Genomic_DNA"/>
</dbReference>
<dbReference type="PANTHER" id="PTHR46390">
    <property type="entry name" value="MANNOSE-1-PHOSPHATE GUANYLYLTRANSFERASE"/>
    <property type="match status" value="1"/>
</dbReference>
<evidence type="ECO:0000259" key="2">
    <source>
        <dbReference type="Pfam" id="PF22640"/>
    </source>
</evidence>
<gene>
    <name evidence="3" type="ORF">CPB83DRAFT_813777</name>
</gene>
<evidence type="ECO:0000313" key="3">
    <source>
        <dbReference type="EMBL" id="KAF9528498.1"/>
    </source>
</evidence>
<keyword evidence="3" id="KW-0548">Nucleotidyltransferase</keyword>
<feature type="domain" description="MannoseP isomerase/GMP-like beta-helix" evidence="2">
    <location>
        <begin position="444"/>
        <end position="488"/>
    </location>
</feature>
<dbReference type="Pfam" id="PF00483">
    <property type="entry name" value="NTP_transferase"/>
    <property type="match status" value="1"/>
</dbReference>
<dbReference type="Pfam" id="PF22640">
    <property type="entry name" value="ManC_GMP_beta-helix"/>
    <property type="match status" value="1"/>
</dbReference>
<dbReference type="OrthoDB" id="5594057at2759"/>
<feature type="domain" description="Nucleotidyl transferase" evidence="1">
    <location>
        <begin position="138"/>
        <end position="421"/>
    </location>
</feature>
<keyword evidence="4" id="KW-1185">Reference proteome</keyword>
<name>A0A9P6JQ49_9AGAR</name>
<evidence type="ECO:0000313" key="4">
    <source>
        <dbReference type="Proteomes" id="UP000807306"/>
    </source>
</evidence>
<dbReference type="SUPFAM" id="SSF159283">
    <property type="entry name" value="Guanosine diphospho-D-mannose pyrophosphorylase/mannose-6-phosphate isomerase linker domain"/>
    <property type="match status" value="1"/>
</dbReference>